<dbReference type="Proteomes" id="UP000178490">
    <property type="component" value="Unassembled WGS sequence"/>
</dbReference>
<proteinExistence type="predicted"/>
<accession>A0A1F6P0L7</accession>
<gene>
    <name evidence="1" type="ORF">A2537_02330</name>
</gene>
<organism evidence="1 2">
    <name type="scientific">Candidatus Magasanikbacteria bacterium RIFOXYD2_FULL_36_9</name>
    <dbReference type="NCBI Taxonomy" id="1798707"/>
    <lineage>
        <taxon>Bacteria</taxon>
        <taxon>Candidatus Magasanikiibacteriota</taxon>
    </lineage>
</organism>
<dbReference type="Pfam" id="PF18908">
    <property type="entry name" value="DUF5663"/>
    <property type="match status" value="1"/>
</dbReference>
<evidence type="ECO:0000313" key="2">
    <source>
        <dbReference type="Proteomes" id="UP000178490"/>
    </source>
</evidence>
<comment type="caution">
    <text evidence="1">The sequence shown here is derived from an EMBL/GenBank/DDBJ whole genome shotgun (WGS) entry which is preliminary data.</text>
</comment>
<dbReference type="InterPro" id="IPR043722">
    <property type="entry name" value="DUF5663"/>
</dbReference>
<name>A0A1F6P0L7_9BACT</name>
<dbReference type="AlphaFoldDB" id="A0A1F6P0L7"/>
<evidence type="ECO:0000313" key="1">
    <source>
        <dbReference type="EMBL" id="OGH89709.1"/>
    </source>
</evidence>
<dbReference type="EMBL" id="MFRC01000030">
    <property type="protein sequence ID" value="OGH89709.1"/>
    <property type="molecule type" value="Genomic_DNA"/>
</dbReference>
<protein>
    <submittedName>
        <fullName evidence="1">Uncharacterized protein</fullName>
    </submittedName>
</protein>
<reference evidence="1 2" key="1">
    <citation type="journal article" date="2016" name="Nat. Commun.">
        <title>Thousands of microbial genomes shed light on interconnected biogeochemical processes in an aquifer system.</title>
        <authorList>
            <person name="Anantharaman K."/>
            <person name="Brown C.T."/>
            <person name="Hug L.A."/>
            <person name="Sharon I."/>
            <person name="Castelle C.J."/>
            <person name="Probst A.J."/>
            <person name="Thomas B.C."/>
            <person name="Singh A."/>
            <person name="Wilkins M.J."/>
            <person name="Karaoz U."/>
            <person name="Brodie E.L."/>
            <person name="Williams K.H."/>
            <person name="Hubbard S.S."/>
            <person name="Banfield J.F."/>
        </authorList>
    </citation>
    <scope>NUCLEOTIDE SEQUENCE [LARGE SCALE GENOMIC DNA]</scope>
</reference>
<sequence length="104" mass="11925">MPQENPLEELVLSILNENGFDKLDEEAKKEYLPQFLAQAQQRIGAALLPLLSEDSAKQFVELSKKETNPEKWWEFWQTNVPNFNDVVKNALAGFAQEVKNSFSI</sequence>